<dbReference type="AlphaFoldDB" id="A0AAV9GGR1"/>
<comment type="caution">
    <text evidence="5">The sequence shown here is derived from an EMBL/GenBank/DDBJ whole genome shotgun (WGS) entry which is preliminary data.</text>
</comment>
<keyword evidence="3" id="KW-0862">Zinc</keyword>
<feature type="domain" description="MYND-type" evidence="4">
    <location>
        <begin position="8"/>
        <end position="44"/>
    </location>
</feature>
<dbReference type="GO" id="GO:0008270">
    <property type="term" value="F:zinc ion binding"/>
    <property type="evidence" value="ECO:0007669"/>
    <property type="project" value="UniProtKB-KW"/>
</dbReference>
<evidence type="ECO:0000256" key="2">
    <source>
        <dbReference type="ARBA" id="ARBA00022771"/>
    </source>
</evidence>
<dbReference type="Proteomes" id="UP001321760">
    <property type="component" value="Unassembled WGS sequence"/>
</dbReference>
<evidence type="ECO:0000256" key="3">
    <source>
        <dbReference type="ARBA" id="ARBA00022833"/>
    </source>
</evidence>
<dbReference type="EMBL" id="MU865948">
    <property type="protein sequence ID" value="KAK4447670.1"/>
    <property type="molecule type" value="Genomic_DNA"/>
</dbReference>
<keyword evidence="6" id="KW-1185">Reference proteome</keyword>
<dbReference type="Gene3D" id="6.10.140.2220">
    <property type="match status" value="1"/>
</dbReference>
<proteinExistence type="predicted"/>
<organism evidence="5 6">
    <name type="scientific">Podospora aff. communis PSN243</name>
    <dbReference type="NCBI Taxonomy" id="3040156"/>
    <lineage>
        <taxon>Eukaryota</taxon>
        <taxon>Fungi</taxon>
        <taxon>Dikarya</taxon>
        <taxon>Ascomycota</taxon>
        <taxon>Pezizomycotina</taxon>
        <taxon>Sordariomycetes</taxon>
        <taxon>Sordariomycetidae</taxon>
        <taxon>Sordariales</taxon>
        <taxon>Podosporaceae</taxon>
        <taxon>Podospora</taxon>
    </lineage>
</organism>
<keyword evidence="2" id="KW-0863">Zinc-finger</keyword>
<dbReference type="Pfam" id="PF01753">
    <property type="entry name" value="zf-MYND"/>
    <property type="match status" value="1"/>
</dbReference>
<evidence type="ECO:0000313" key="5">
    <source>
        <dbReference type="EMBL" id="KAK4447670.1"/>
    </source>
</evidence>
<keyword evidence="1" id="KW-0479">Metal-binding</keyword>
<dbReference type="SUPFAM" id="SSF144232">
    <property type="entry name" value="HIT/MYND zinc finger-like"/>
    <property type="match status" value="1"/>
</dbReference>
<sequence>MAAALSLCTMCLKPGENFCGGCEQARYCSAECQRADWPIHKKLCKAFKASDGPRPSPSHRRALYLSFETNKMDLIWIECNESPEGMENMVDIREPIKRESIRHDDLDKFIKLTMITGESEPPRYTYLSLTPALARRRIPHALVAYHMLPEKSEGLFHPTLINHTINAFADPGYLLVHFGPIVVFACDPGTGVKGSCRAVKDVTPRDVRHTIDAFTKKKSAPKKIVPRATAPLTISAIKISDIKERYNIAMGVTHPIELVTIPVYVPGLASSASTMAFRLGLSWYVRQTSDMSRQTNPRSFDPKTAEYQTRWYTGDLRWLGSTTDLSPSGKRHYHLAADQHVGSVVVFHGKGAPLDPLHIAAFNNYLDSVYISKGVPTAEGLEAFWKDMKNDAKKLGIPATIQRLASPGNLEEKYAAERDWACTYSSRKENIIEAAKNDEVWVEIVKDVGKLNQAITHGFAVIANEQKMKGKK</sequence>
<accession>A0AAV9GGR1</accession>
<protein>
    <recommendedName>
        <fullName evidence="4">MYND-type domain-containing protein</fullName>
    </recommendedName>
</protein>
<dbReference type="InterPro" id="IPR002893">
    <property type="entry name" value="Znf_MYND"/>
</dbReference>
<name>A0AAV9GGR1_9PEZI</name>
<dbReference type="PROSITE" id="PS01360">
    <property type="entry name" value="ZF_MYND_1"/>
    <property type="match status" value="1"/>
</dbReference>
<evidence type="ECO:0000256" key="1">
    <source>
        <dbReference type="ARBA" id="ARBA00022723"/>
    </source>
</evidence>
<evidence type="ECO:0000259" key="4">
    <source>
        <dbReference type="PROSITE" id="PS01360"/>
    </source>
</evidence>
<reference evidence="5" key="1">
    <citation type="journal article" date="2023" name="Mol. Phylogenet. Evol.">
        <title>Genome-scale phylogeny and comparative genomics of the fungal order Sordariales.</title>
        <authorList>
            <person name="Hensen N."/>
            <person name="Bonometti L."/>
            <person name="Westerberg I."/>
            <person name="Brannstrom I.O."/>
            <person name="Guillou S."/>
            <person name="Cros-Aarteil S."/>
            <person name="Calhoun S."/>
            <person name="Haridas S."/>
            <person name="Kuo A."/>
            <person name="Mondo S."/>
            <person name="Pangilinan J."/>
            <person name="Riley R."/>
            <person name="LaButti K."/>
            <person name="Andreopoulos B."/>
            <person name="Lipzen A."/>
            <person name="Chen C."/>
            <person name="Yan M."/>
            <person name="Daum C."/>
            <person name="Ng V."/>
            <person name="Clum A."/>
            <person name="Steindorff A."/>
            <person name="Ohm R.A."/>
            <person name="Martin F."/>
            <person name="Silar P."/>
            <person name="Natvig D.O."/>
            <person name="Lalanne C."/>
            <person name="Gautier V."/>
            <person name="Ament-Velasquez S.L."/>
            <person name="Kruys A."/>
            <person name="Hutchinson M.I."/>
            <person name="Powell A.J."/>
            <person name="Barry K."/>
            <person name="Miller A.N."/>
            <person name="Grigoriev I.V."/>
            <person name="Debuchy R."/>
            <person name="Gladieux P."/>
            <person name="Hiltunen Thoren M."/>
            <person name="Johannesson H."/>
        </authorList>
    </citation>
    <scope>NUCLEOTIDE SEQUENCE</scope>
    <source>
        <strain evidence="5">PSN243</strain>
    </source>
</reference>
<reference evidence="5" key="2">
    <citation type="submission" date="2023-05" db="EMBL/GenBank/DDBJ databases">
        <authorList>
            <consortium name="Lawrence Berkeley National Laboratory"/>
            <person name="Steindorff A."/>
            <person name="Hensen N."/>
            <person name="Bonometti L."/>
            <person name="Westerberg I."/>
            <person name="Brannstrom I.O."/>
            <person name="Guillou S."/>
            <person name="Cros-Aarteil S."/>
            <person name="Calhoun S."/>
            <person name="Haridas S."/>
            <person name="Kuo A."/>
            <person name="Mondo S."/>
            <person name="Pangilinan J."/>
            <person name="Riley R."/>
            <person name="Labutti K."/>
            <person name="Andreopoulos B."/>
            <person name="Lipzen A."/>
            <person name="Chen C."/>
            <person name="Yanf M."/>
            <person name="Daum C."/>
            <person name="Ng V."/>
            <person name="Clum A."/>
            <person name="Ohm R."/>
            <person name="Martin F."/>
            <person name="Silar P."/>
            <person name="Natvig D."/>
            <person name="Lalanne C."/>
            <person name="Gautier V."/>
            <person name="Ament-Velasquez S.L."/>
            <person name="Kruys A."/>
            <person name="Hutchinson M.I."/>
            <person name="Powell A.J."/>
            <person name="Barry K."/>
            <person name="Miller A.N."/>
            <person name="Grigoriev I.V."/>
            <person name="Debuchy R."/>
            <person name="Gladieux P."/>
            <person name="Thoren M.H."/>
            <person name="Johannesson H."/>
        </authorList>
    </citation>
    <scope>NUCLEOTIDE SEQUENCE</scope>
    <source>
        <strain evidence="5">PSN243</strain>
    </source>
</reference>
<gene>
    <name evidence="5" type="ORF">QBC34DRAFT_354692</name>
</gene>
<evidence type="ECO:0000313" key="6">
    <source>
        <dbReference type="Proteomes" id="UP001321760"/>
    </source>
</evidence>